<name>A0A5C3QQT1_9AGAR</name>
<dbReference type="SUPFAM" id="SSF52047">
    <property type="entry name" value="RNI-like"/>
    <property type="match status" value="1"/>
</dbReference>
<reference evidence="2 3" key="1">
    <citation type="journal article" date="2019" name="Nat. Ecol. Evol.">
        <title>Megaphylogeny resolves global patterns of mushroom evolution.</title>
        <authorList>
            <person name="Varga T."/>
            <person name="Krizsan K."/>
            <person name="Foldi C."/>
            <person name="Dima B."/>
            <person name="Sanchez-Garcia M."/>
            <person name="Sanchez-Ramirez S."/>
            <person name="Szollosi G.J."/>
            <person name="Szarkandi J.G."/>
            <person name="Papp V."/>
            <person name="Albert L."/>
            <person name="Andreopoulos W."/>
            <person name="Angelini C."/>
            <person name="Antonin V."/>
            <person name="Barry K.W."/>
            <person name="Bougher N.L."/>
            <person name="Buchanan P."/>
            <person name="Buyck B."/>
            <person name="Bense V."/>
            <person name="Catcheside P."/>
            <person name="Chovatia M."/>
            <person name="Cooper J."/>
            <person name="Damon W."/>
            <person name="Desjardin D."/>
            <person name="Finy P."/>
            <person name="Geml J."/>
            <person name="Haridas S."/>
            <person name="Hughes K."/>
            <person name="Justo A."/>
            <person name="Karasinski D."/>
            <person name="Kautmanova I."/>
            <person name="Kiss B."/>
            <person name="Kocsube S."/>
            <person name="Kotiranta H."/>
            <person name="LaButti K.M."/>
            <person name="Lechner B.E."/>
            <person name="Liimatainen K."/>
            <person name="Lipzen A."/>
            <person name="Lukacs Z."/>
            <person name="Mihaltcheva S."/>
            <person name="Morgado L.N."/>
            <person name="Niskanen T."/>
            <person name="Noordeloos M.E."/>
            <person name="Ohm R.A."/>
            <person name="Ortiz-Santana B."/>
            <person name="Ovrebo C."/>
            <person name="Racz N."/>
            <person name="Riley R."/>
            <person name="Savchenko A."/>
            <person name="Shiryaev A."/>
            <person name="Soop K."/>
            <person name="Spirin V."/>
            <person name="Szebenyi C."/>
            <person name="Tomsovsky M."/>
            <person name="Tulloss R.E."/>
            <person name="Uehling J."/>
            <person name="Grigoriev I.V."/>
            <person name="Vagvolgyi C."/>
            <person name="Papp T."/>
            <person name="Martin F.M."/>
            <person name="Miettinen O."/>
            <person name="Hibbett D.S."/>
            <person name="Nagy L.G."/>
        </authorList>
    </citation>
    <scope>NUCLEOTIDE SEQUENCE [LARGE SCALE GENOMIC DNA]</scope>
    <source>
        <strain evidence="2 3">CBS 309.79</strain>
    </source>
</reference>
<evidence type="ECO:0000313" key="3">
    <source>
        <dbReference type="Proteomes" id="UP000305067"/>
    </source>
</evidence>
<protein>
    <submittedName>
        <fullName evidence="2">Uncharacterized protein</fullName>
    </submittedName>
</protein>
<dbReference type="OrthoDB" id="3071265at2759"/>
<dbReference type="Gene3D" id="3.80.10.10">
    <property type="entry name" value="Ribonuclease Inhibitor"/>
    <property type="match status" value="1"/>
</dbReference>
<keyword evidence="3" id="KW-1185">Reference proteome</keyword>
<proteinExistence type="predicted"/>
<dbReference type="Gene3D" id="1.20.1280.50">
    <property type="match status" value="1"/>
</dbReference>
<dbReference type="AlphaFoldDB" id="A0A5C3QQT1"/>
<accession>A0A5C3QQT1</accession>
<organism evidence="2 3">
    <name type="scientific">Pterulicium gracile</name>
    <dbReference type="NCBI Taxonomy" id="1884261"/>
    <lineage>
        <taxon>Eukaryota</taxon>
        <taxon>Fungi</taxon>
        <taxon>Dikarya</taxon>
        <taxon>Basidiomycota</taxon>
        <taxon>Agaricomycotina</taxon>
        <taxon>Agaricomycetes</taxon>
        <taxon>Agaricomycetidae</taxon>
        <taxon>Agaricales</taxon>
        <taxon>Pleurotineae</taxon>
        <taxon>Pterulaceae</taxon>
        <taxon>Pterulicium</taxon>
    </lineage>
</organism>
<evidence type="ECO:0000313" key="2">
    <source>
        <dbReference type="EMBL" id="TFL02649.1"/>
    </source>
</evidence>
<evidence type="ECO:0000256" key="1">
    <source>
        <dbReference type="SAM" id="MobiDB-lite"/>
    </source>
</evidence>
<feature type="region of interest" description="Disordered" evidence="1">
    <location>
        <begin position="447"/>
        <end position="467"/>
    </location>
</feature>
<dbReference type="EMBL" id="ML178822">
    <property type="protein sequence ID" value="TFL02649.1"/>
    <property type="molecule type" value="Genomic_DNA"/>
</dbReference>
<sequence>MKSQLPLSPSYGHVKACAACVLCDYTASSKLSTPFAFQRFDFSDQAFQAATRVITEGEQKLYLLEDALERITLARDNMRRVVQQHRNLLAPVQRLTDDVLLLIFRQLPQRSTEDGKHNSPWIASAVCKRWRDLSLSHPSLWVDILLEPRAEDSFQDIQLQCRRANLQLARTGACPLEMAIHLHAVYEISNVASALVSDTVRDLLASSHRCRALELNGQIPFDWDVVPEVLPPFKSLEMLCLEDDSWTRKPFFRNAPKLETLRLERLLLYKLLPVLCWSNISELTLDQCSSTVADFLEVLRLLASQLDGLVINQLWPVNDEDEQHAIAEQPFQPVHLPRLRCLNISSERHPGPSASLMQSIIHHTRAPNLSCLHVSHVTEDDFDALRQLICGDESDHKSRLKKLEIEKSKMGSKLLTLLPALGALVDLSIKSWRTTRHPDSVLDALRRRQQSTSPQHSLPEEETSEPDICPNLTKLTLSRMALDPGLLESMVRSRAKRSTKDFSAASPRFLEVVHLDKIKLTGSSSNIQWLEDMKRDGLLNLGSKKKLAS</sequence>
<dbReference type="Proteomes" id="UP000305067">
    <property type="component" value="Unassembled WGS sequence"/>
</dbReference>
<dbReference type="SUPFAM" id="SSF81383">
    <property type="entry name" value="F-box domain"/>
    <property type="match status" value="1"/>
</dbReference>
<dbReference type="InterPro" id="IPR036047">
    <property type="entry name" value="F-box-like_dom_sf"/>
</dbReference>
<gene>
    <name evidence="2" type="ORF">BDV98DRAFT_436129</name>
</gene>
<dbReference type="InterPro" id="IPR032675">
    <property type="entry name" value="LRR_dom_sf"/>
</dbReference>